<dbReference type="InterPro" id="IPR018062">
    <property type="entry name" value="HTH_AraC-typ_CS"/>
</dbReference>
<dbReference type="Gene3D" id="1.10.10.60">
    <property type="entry name" value="Homeodomain-like"/>
    <property type="match status" value="1"/>
</dbReference>
<dbReference type="EMBL" id="LPWA01000137">
    <property type="protein sequence ID" value="KUM24389.1"/>
    <property type="molecule type" value="Genomic_DNA"/>
</dbReference>
<dbReference type="PANTHER" id="PTHR43130:SF3">
    <property type="entry name" value="HTH-TYPE TRANSCRIPTIONAL REGULATOR RV1931C"/>
    <property type="match status" value="1"/>
</dbReference>
<dbReference type="Pfam" id="PF01965">
    <property type="entry name" value="DJ-1_PfpI"/>
    <property type="match status" value="1"/>
</dbReference>
<dbReference type="GO" id="GO:0043565">
    <property type="term" value="F:sequence-specific DNA binding"/>
    <property type="evidence" value="ECO:0007669"/>
    <property type="project" value="InterPro"/>
</dbReference>
<dbReference type="InterPro" id="IPR052158">
    <property type="entry name" value="INH-QAR"/>
</dbReference>
<comment type="caution">
    <text evidence="5">The sequence shown here is derived from an EMBL/GenBank/DDBJ whole genome shotgun (WGS) entry which is preliminary data.</text>
</comment>
<dbReference type="PANTHER" id="PTHR43130">
    <property type="entry name" value="ARAC-FAMILY TRANSCRIPTIONAL REGULATOR"/>
    <property type="match status" value="1"/>
</dbReference>
<evidence type="ECO:0000313" key="5">
    <source>
        <dbReference type="EMBL" id="KUM24389.1"/>
    </source>
</evidence>
<dbReference type="PROSITE" id="PS00041">
    <property type="entry name" value="HTH_ARAC_FAMILY_1"/>
    <property type="match status" value="1"/>
</dbReference>
<accession>A0A101KPI6</accession>
<keyword evidence="2" id="KW-0238">DNA-binding</keyword>
<dbReference type="Gene3D" id="3.40.50.880">
    <property type="match status" value="1"/>
</dbReference>
<evidence type="ECO:0000259" key="4">
    <source>
        <dbReference type="PROSITE" id="PS01124"/>
    </source>
</evidence>
<keyword evidence="3" id="KW-0804">Transcription</keyword>
<dbReference type="SUPFAM" id="SSF46689">
    <property type="entry name" value="Homeodomain-like"/>
    <property type="match status" value="2"/>
</dbReference>
<dbReference type="Proteomes" id="UP000053176">
    <property type="component" value="Unassembled WGS sequence"/>
</dbReference>
<keyword evidence="1" id="KW-0805">Transcription regulation</keyword>
<dbReference type="InterPro" id="IPR029062">
    <property type="entry name" value="Class_I_gatase-like"/>
</dbReference>
<evidence type="ECO:0000313" key="6">
    <source>
        <dbReference type="Proteomes" id="UP000053176"/>
    </source>
</evidence>
<organism evidence="5 6">
    <name type="scientific">Rhizobium loti</name>
    <name type="common">Mesorhizobium loti</name>
    <dbReference type="NCBI Taxonomy" id="381"/>
    <lineage>
        <taxon>Bacteria</taxon>
        <taxon>Pseudomonadati</taxon>
        <taxon>Pseudomonadota</taxon>
        <taxon>Alphaproteobacteria</taxon>
        <taxon>Hyphomicrobiales</taxon>
        <taxon>Phyllobacteriaceae</taxon>
        <taxon>Mesorhizobium</taxon>
    </lineage>
</organism>
<dbReference type="AlphaFoldDB" id="A0A101KPI6"/>
<dbReference type="SUPFAM" id="SSF52317">
    <property type="entry name" value="Class I glutamine amidotransferase-like"/>
    <property type="match status" value="1"/>
</dbReference>
<dbReference type="Pfam" id="PF12833">
    <property type="entry name" value="HTH_18"/>
    <property type="match status" value="1"/>
</dbReference>
<feature type="domain" description="HTH araC/xylS-type" evidence="4">
    <location>
        <begin position="215"/>
        <end position="313"/>
    </location>
</feature>
<dbReference type="InterPro" id="IPR002818">
    <property type="entry name" value="DJ-1/PfpI"/>
</dbReference>
<dbReference type="InterPro" id="IPR018060">
    <property type="entry name" value="HTH_AraC"/>
</dbReference>
<gene>
    <name evidence="5" type="ORF">AU467_30480</name>
</gene>
<dbReference type="CDD" id="cd03136">
    <property type="entry name" value="GATase1_AraC_ArgR_like"/>
    <property type="match status" value="1"/>
</dbReference>
<dbReference type="GO" id="GO:0003700">
    <property type="term" value="F:DNA-binding transcription factor activity"/>
    <property type="evidence" value="ECO:0007669"/>
    <property type="project" value="InterPro"/>
</dbReference>
<name>A0A101KPI6_RHILI</name>
<proteinExistence type="predicted"/>
<dbReference type="PROSITE" id="PS01124">
    <property type="entry name" value="HTH_ARAC_FAMILY_2"/>
    <property type="match status" value="1"/>
</dbReference>
<evidence type="ECO:0000256" key="1">
    <source>
        <dbReference type="ARBA" id="ARBA00023015"/>
    </source>
</evidence>
<evidence type="ECO:0000256" key="2">
    <source>
        <dbReference type="ARBA" id="ARBA00023125"/>
    </source>
</evidence>
<reference evidence="5 6" key="1">
    <citation type="submission" date="2015-12" db="EMBL/GenBank/DDBJ databases">
        <title>Draft genome sequence of Mesorhizobium sp. UFLA 01-765, a multitolerant efficient symbiont and plant-growth promoting strain isolated from Zn-mining soil using Leucaena leucocephala as a trap plant.</title>
        <authorList>
            <person name="Rangel W.M."/>
            <person name="Thijs S."/>
            <person name="Longatti S.M."/>
            <person name="Moreira F.M."/>
            <person name="Weyens N."/>
            <person name="Vangronsveld J."/>
            <person name="Van Hamme J.D."/>
            <person name="Bottos E.M."/>
            <person name="Rineau F."/>
        </authorList>
    </citation>
    <scope>NUCLEOTIDE SEQUENCE [LARGE SCALE GENOMIC DNA]</scope>
    <source>
        <strain evidence="5 6">UFLA 01-765</strain>
    </source>
</reference>
<dbReference type="SMART" id="SM00342">
    <property type="entry name" value="HTH_ARAC"/>
    <property type="match status" value="1"/>
</dbReference>
<dbReference type="InterPro" id="IPR009057">
    <property type="entry name" value="Homeodomain-like_sf"/>
</dbReference>
<dbReference type="OrthoDB" id="9802263at2"/>
<evidence type="ECO:0000256" key="3">
    <source>
        <dbReference type="ARBA" id="ARBA00023163"/>
    </source>
</evidence>
<sequence>MFKILVLVTQSFNLATTTAFIDPFRAANYLDGFSRFRWVVASAAGGACLASNGLSIDTIKLEGIAGDQFDVVVVSSSWTPEAAKTLQLMGALRKWARAGCIMGSLDTGAFILADAGLLSGRRATVHYEHIDSFKELYPDIDVSEDIFVHDGQRFTCSGGMASADMALHIIRASSGDALANASARYIFHPALRPPGTSQNPAGLEPLGSIAPDSVKQAISVMEGYLENALSIPEIAAKVGISHRQLDRLFLRYVGKSPAIYYRDIRLDRARSLVTQTDMLMSEIAVASGFSTQVHFSRAYKERFGIPPRTDRIEGRIPFEFRAWPMHRKPQET</sequence>
<protein>
    <submittedName>
        <fullName evidence="5">AraC family transcriptional regulator</fullName>
    </submittedName>
</protein>